<gene>
    <name evidence="1" type="ORF">GLP40_15625</name>
</gene>
<dbReference type="RefSeq" id="WP_154788679.1">
    <property type="nucleotide sequence ID" value="NZ_WMBB01000007.1"/>
</dbReference>
<dbReference type="EMBL" id="WMBB01000007">
    <property type="protein sequence ID" value="MTE14188.1"/>
    <property type="molecule type" value="Genomic_DNA"/>
</dbReference>
<organism evidence="1 2">
    <name type="scientific">Nocardia aurantiaca</name>
    <dbReference type="NCBI Taxonomy" id="2675850"/>
    <lineage>
        <taxon>Bacteria</taxon>
        <taxon>Bacillati</taxon>
        <taxon>Actinomycetota</taxon>
        <taxon>Actinomycetes</taxon>
        <taxon>Mycobacteriales</taxon>
        <taxon>Nocardiaceae</taxon>
        <taxon>Nocardia</taxon>
    </lineage>
</organism>
<reference evidence="1 2" key="1">
    <citation type="submission" date="2019-11" db="EMBL/GenBank/DDBJ databases">
        <title>Nocardia sp. nov. CT2-14 isolated from soil.</title>
        <authorList>
            <person name="Kanchanasin P."/>
            <person name="Tanasupawat S."/>
            <person name="Yuki M."/>
            <person name="Kudo T."/>
        </authorList>
    </citation>
    <scope>NUCLEOTIDE SEQUENCE [LARGE SCALE GENOMIC DNA]</scope>
    <source>
        <strain evidence="1 2">CT2-14</strain>
    </source>
</reference>
<sequence>MEIPAEIVQAKNAVEFDLLALPGVVEVGLGLREDNGETFDELEGPESFRTARFWLSQAA</sequence>
<proteinExistence type="predicted"/>
<accession>A0A6I3KYY5</accession>
<keyword evidence="2" id="KW-1185">Reference proteome</keyword>
<name>A0A6I3KYY5_9NOCA</name>
<comment type="caution">
    <text evidence="1">The sequence shown here is derived from an EMBL/GenBank/DDBJ whole genome shotgun (WGS) entry which is preliminary data.</text>
</comment>
<dbReference type="Proteomes" id="UP000432464">
    <property type="component" value="Unassembled WGS sequence"/>
</dbReference>
<evidence type="ECO:0000313" key="2">
    <source>
        <dbReference type="Proteomes" id="UP000432464"/>
    </source>
</evidence>
<protein>
    <submittedName>
        <fullName evidence="1">Uncharacterized protein</fullName>
    </submittedName>
</protein>
<evidence type="ECO:0000313" key="1">
    <source>
        <dbReference type="EMBL" id="MTE14188.1"/>
    </source>
</evidence>
<dbReference type="AlphaFoldDB" id="A0A6I3KYY5"/>